<reference evidence="6" key="1">
    <citation type="journal article" date="2014" name="Int. J. Syst. Evol. Microbiol.">
        <title>Complete genome sequence of Corynebacterium casei LMG S-19264T (=DSM 44701T), isolated from a smear-ripened cheese.</title>
        <authorList>
            <consortium name="US DOE Joint Genome Institute (JGI-PGF)"/>
            <person name="Walter F."/>
            <person name="Albersmeier A."/>
            <person name="Kalinowski J."/>
            <person name="Ruckert C."/>
        </authorList>
    </citation>
    <scope>NUCLEOTIDE SEQUENCE</scope>
    <source>
        <strain evidence="6">JCM 15325</strain>
    </source>
</reference>
<comment type="caution">
    <text evidence="6">The sequence shown here is derived from an EMBL/GenBank/DDBJ whole genome shotgun (WGS) entry which is preliminary data.</text>
</comment>
<sequence>MLGIPKDTLRYYDRIGIVSPIREGNRYRRYSKDDLIDLMNIQIMQYADFSLEEIRGVFGFQRMENITPAYCEEVAAFLDAKNTEIRTKIAHLEKVSRLLHIAAETLRDLNPENDQRLAEIVRKIYREMRKNESNIFEEGCNEHQD</sequence>
<keyword evidence="1" id="KW-0678">Repressor</keyword>
<accession>A0A917W367</accession>
<evidence type="ECO:0000256" key="1">
    <source>
        <dbReference type="ARBA" id="ARBA00022491"/>
    </source>
</evidence>
<evidence type="ECO:0000313" key="7">
    <source>
        <dbReference type="Proteomes" id="UP000654670"/>
    </source>
</evidence>
<keyword evidence="2" id="KW-0805">Transcription regulation</keyword>
<proteinExistence type="predicted"/>
<dbReference type="PROSITE" id="PS50937">
    <property type="entry name" value="HTH_MERR_2"/>
    <property type="match status" value="1"/>
</dbReference>
<name>A0A917W367_9BACL</name>
<evidence type="ECO:0000313" key="6">
    <source>
        <dbReference type="EMBL" id="GGL58333.1"/>
    </source>
</evidence>
<dbReference type="SUPFAM" id="SSF46955">
    <property type="entry name" value="Putative DNA-binding domain"/>
    <property type="match status" value="1"/>
</dbReference>
<organism evidence="6 7">
    <name type="scientific">Sporolactobacillus putidus</name>
    <dbReference type="NCBI Taxonomy" id="492735"/>
    <lineage>
        <taxon>Bacteria</taxon>
        <taxon>Bacillati</taxon>
        <taxon>Bacillota</taxon>
        <taxon>Bacilli</taxon>
        <taxon>Bacillales</taxon>
        <taxon>Sporolactobacillaceae</taxon>
        <taxon>Sporolactobacillus</taxon>
    </lineage>
</organism>
<dbReference type="Gene3D" id="1.10.1660.10">
    <property type="match status" value="1"/>
</dbReference>
<dbReference type="EMBL" id="BMOK01000010">
    <property type="protein sequence ID" value="GGL58333.1"/>
    <property type="molecule type" value="Genomic_DNA"/>
</dbReference>
<feature type="domain" description="HTH merR-type" evidence="5">
    <location>
        <begin position="1"/>
        <end position="60"/>
    </location>
</feature>
<dbReference type="SMART" id="SM00422">
    <property type="entry name" value="HTH_MERR"/>
    <property type="match status" value="1"/>
</dbReference>
<gene>
    <name evidence="6" type="ORF">GCM10007968_22900</name>
</gene>
<keyword evidence="4" id="KW-0804">Transcription</keyword>
<evidence type="ECO:0000256" key="3">
    <source>
        <dbReference type="ARBA" id="ARBA00023125"/>
    </source>
</evidence>
<keyword evidence="7" id="KW-1185">Reference proteome</keyword>
<keyword evidence="3" id="KW-0238">DNA-binding</keyword>
<dbReference type="Proteomes" id="UP000654670">
    <property type="component" value="Unassembled WGS sequence"/>
</dbReference>
<dbReference type="InterPro" id="IPR009061">
    <property type="entry name" value="DNA-bd_dom_put_sf"/>
</dbReference>
<dbReference type="AlphaFoldDB" id="A0A917W367"/>
<evidence type="ECO:0000256" key="2">
    <source>
        <dbReference type="ARBA" id="ARBA00023015"/>
    </source>
</evidence>
<protein>
    <submittedName>
        <fullName evidence="6">Transcriptional regulator</fullName>
    </submittedName>
</protein>
<dbReference type="InterPro" id="IPR000551">
    <property type="entry name" value="MerR-type_HTH_dom"/>
</dbReference>
<evidence type="ECO:0000259" key="5">
    <source>
        <dbReference type="PROSITE" id="PS50937"/>
    </source>
</evidence>
<dbReference type="GO" id="GO:0003677">
    <property type="term" value="F:DNA binding"/>
    <property type="evidence" value="ECO:0007669"/>
    <property type="project" value="UniProtKB-KW"/>
</dbReference>
<reference evidence="6" key="2">
    <citation type="submission" date="2020-09" db="EMBL/GenBank/DDBJ databases">
        <authorList>
            <person name="Sun Q."/>
            <person name="Ohkuma M."/>
        </authorList>
    </citation>
    <scope>NUCLEOTIDE SEQUENCE</scope>
    <source>
        <strain evidence="6">JCM 15325</strain>
    </source>
</reference>
<dbReference type="InterPro" id="IPR047057">
    <property type="entry name" value="MerR_fam"/>
</dbReference>
<dbReference type="PANTHER" id="PTHR30204">
    <property type="entry name" value="REDOX-CYCLING DRUG-SENSING TRANSCRIPTIONAL ACTIVATOR SOXR"/>
    <property type="match status" value="1"/>
</dbReference>
<dbReference type="GO" id="GO:0003700">
    <property type="term" value="F:DNA-binding transcription factor activity"/>
    <property type="evidence" value="ECO:0007669"/>
    <property type="project" value="InterPro"/>
</dbReference>
<dbReference type="Pfam" id="PF13411">
    <property type="entry name" value="MerR_1"/>
    <property type="match status" value="1"/>
</dbReference>
<evidence type="ECO:0000256" key="4">
    <source>
        <dbReference type="ARBA" id="ARBA00023163"/>
    </source>
</evidence>
<dbReference type="CDD" id="cd00592">
    <property type="entry name" value="HTH_MerR-like"/>
    <property type="match status" value="1"/>
</dbReference>
<dbReference type="PANTHER" id="PTHR30204:SF69">
    <property type="entry name" value="MERR-FAMILY TRANSCRIPTIONAL REGULATOR"/>
    <property type="match status" value="1"/>
</dbReference>